<evidence type="ECO:0000256" key="1">
    <source>
        <dbReference type="SAM" id="Phobius"/>
    </source>
</evidence>
<dbReference type="STRING" id="452.Lspi_0324"/>
<organism evidence="2 3">
    <name type="scientific">Legionella spiritensis</name>
    <dbReference type="NCBI Taxonomy" id="452"/>
    <lineage>
        <taxon>Bacteria</taxon>
        <taxon>Pseudomonadati</taxon>
        <taxon>Pseudomonadota</taxon>
        <taxon>Gammaproteobacteria</taxon>
        <taxon>Legionellales</taxon>
        <taxon>Legionellaceae</taxon>
        <taxon>Legionella</taxon>
    </lineage>
</organism>
<feature type="transmembrane region" description="Helical" evidence="1">
    <location>
        <begin position="20"/>
        <end position="40"/>
    </location>
</feature>
<dbReference type="OrthoDB" id="5640237at2"/>
<feature type="transmembrane region" description="Helical" evidence="1">
    <location>
        <begin position="103"/>
        <end position="129"/>
    </location>
</feature>
<keyword evidence="1" id="KW-0472">Membrane</keyword>
<feature type="transmembrane region" description="Helical" evidence="1">
    <location>
        <begin position="60"/>
        <end position="83"/>
    </location>
</feature>
<keyword evidence="1" id="KW-1133">Transmembrane helix</keyword>
<name>A0A0W0Z9X6_LEGSP</name>
<keyword evidence="1" id="KW-0812">Transmembrane</keyword>
<dbReference type="PATRIC" id="fig|452.5.peg.358"/>
<reference evidence="2 3" key="1">
    <citation type="submission" date="2015-11" db="EMBL/GenBank/DDBJ databases">
        <title>Genomic analysis of 38 Legionella species identifies large and diverse effector repertoires.</title>
        <authorList>
            <person name="Burstein D."/>
            <person name="Amaro F."/>
            <person name="Zusman T."/>
            <person name="Lifshitz Z."/>
            <person name="Cohen O."/>
            <person name="Gilbert J.A."/>
            <person name="Pupko T."/>
            <person name="Shuman H.A."/>
            <person name="Segal G."/>
        </authorList>
    </citation>
    <scope>NUCLEOTIDE SEQUENCE [LARGE SCALE GENOMIC DNA]</scope>
    <source>
        <strain evidence="2 3">Mt.St.Helens-9</strain>
    </source>
</reference>
<dbReference type="EMBL" id="LNYX01000004">
    <property type="protein sequence ID" value="KTD65905.1"/>
    <property type="molecule type" value="Genomic_DNA"/>
</dbReference>
<proteinExistence type="predicted"/>
<sequence>MTSDDLVMMIGNLSRSLFPVQHLISGAAYLVGILFFITAISKLRKIGDARARSSSQEKMFVPLAYFLGGAALLFLPSAVGVLSNTTFGVGNILQYTSFNPYDITNSMGLIIQTVGLIWFFRGCVLLVHASEPGVQHGPKGMAFLCAGVLAMNFKVTLSTANSIIEKMIAVTLTVKSSQGF</sequence>
<evidence type="ECO:0000313" key="3">
    <source>
        <dbReference type="Proteomes" id="UP000054877"/>
    </source>
</evidence>
<gene>
    <name evidence="2" type="ORF">Lspi_0324</name>
</gene>
<accession>A0A0W0Z9X6</accession>
<comment type="caution">
    <text evidence="2">The sequence shown here is derived from an EMBL/GenBank/DDBJ whole genome shotgun (WGS) entry which is preliminary data.</text>
</comment>
<keyword evidence="3" id="KW-1185">Reference proteome</keyword>
<dbReference type="AlphaFoldDB" id="A0A0W0Z9X6"/>
<protein>
    <submittedName>
        <fullName evidence="2">Protein IcmC (DotV)-like protein</fullName>
    </submittedName>
</protein>
<dbReference type="Proteomes" id="UP000054877">
    <property type="component" value="Unassembled WGS sequence"/>
</dbReference>
<evidence type="ECO:0000313" key="2">
    <source>
        <dbReference type="EMBL" id="KTD65905.1"/>
    </source>
</evidence>